<keyword evidence="3 7" id="KW-0418">Kinase</keyword>
<keyword evidence="1" id="KW-0808">Transferase</keyword>
<dbReference type="RefSeq" id="WP_308455833.1">
    <property type="nucleotide sequence ID" value="NZ_JAJEQM010000002.1"/>
</dbReference>
<dbReference type="PROSITE" id="PS00107">
    <property type="entry name" value="PROTEIN_KINASE_ATP"/>
    <property type="match status" value="1"/>
</dbReference>
<dbReference type="Proteomes" id="UP001198242">
    <property type="component" value="Unassembled WGS sequence"/>
</dbReference>
<dbReference type="SUPFAM" id="SSF56112">
    <property type="entry name" value="Protein kinase-like (PK-like)"/>
    <property type="match status" value="1"/>
</dbReference>
<protein>
    <submittedName>
        <fullName evidence="7">Serine/threonine protein kinase</fullName>
    </submittedName>
</protein>
<dbReference type="PROSITE" id="PS50011">
    <property type="entry name" value="PROTEIN_KINASE_DOM"/>
    <property type="match status" value="1"/>
</dbReference>
<dbReference type="Pfam" id="PF00069">
    <property type="entry name" value="Pkinase"/>
    <property type="match status" value="1"/>
</dbReference>
<comment type="caution">
    <text evidence="7">The sequence shown here is derived from an EMBL/GenBank/DDBJ whole genome shotgun (WGS) entry which is preliminary data.</text>
</comment>
<keyword evidence="4 5" id="KW-0067">ATP-binding</keyword>
<evidence type="ECO:0000313" key="8">
    <source>
        <dbReference type="Proteomes" id="UP001198242"/>
    </source>
</evidence>
<dbReference type="InterPro" id="IPR011009">
    <property type="entry name" value="Kinase-like_dom_sf"/>
</dbReference>
<dbReference type="InterPro" id="IPR045269">
    <property type="entry name" value="Atg1-like"/>
</dbReference>
<dbReference type="EMBL" id="JAJEQM010000002">
    <property type="protein sequence ID" value="MCC2209695.1"/>
    <property type="molecule type" value="Genomic_DNA"/>
</dbReference>
<dbReference type="InterPro" id="IPR000719">
    <property type="entry name" value="Prot_kinase_dom"/>
</dbReference>
<keyword evidence="7" id="KW-0723">Serine/threonine-protein kinase</keyword>
<dbReference type="Gene3D" id="3.30.200.20">
    <property type="entry name" value="Phosphorylase Kinase, domain 1"/>
    <property type="match status" value="1"/>
</dbReference>
<dbReference type="GO" id="GO:0004674">
    <property type="term" value="F:protein serine/threonine kinase activity"/>
    <property type="evidence" value="ECO:0007669"/>
    <property type="project" value="UniProtKB-KW"/>
</dbReference>
<feature type="binding site" evidence="5">
    <location>
        <position position="47"/>
    </location>
    <ligand>
        <name>ATP</name>
        <dbReference type="ChEBI" id="CHEBI:30616"/>
    </ligand>
</feature>
<dbReference type="GO" id="GO:0005524">
    <property type="term" value="F:ATP binding"/>
    <property type="evidence" value="ECO:0007669"/>
    <property type="project" value="UniProtKB-UniRule"/>
</dbReference>
<evidence type="ECO:0000256" key="1">
    <source>
        <dbReference type="ARBA" id="ARBA00022679"/>
    </source>
</evidence>
<dbReference type="InterPro" id="IPR008271">
    <property type="entry name" value="Ser/Thr_kinase_AS"/>
</dbReference>
<dbReference type="GO" id="GO:0005829">
    <property type="term" value="C:cytosol"/>
    <property type="evidence" value="ECO:0007669"/>
    <property type="project" value="TreeGrafter"/>
</dbReference>
<keyword evidence="2 5" id="KW-0547">Nucleotide-binding</keyword>
<proteinExistence type="predicted"/>
<dbReference type="AlphaFoldDB" id="A0AAE3J9D4"/>
<organism evidence="7 8">
    <name type="scientific">Hominilimicola fabiformis</name>
    <dbReference type="NCBI Taxonomy" id="2885356"/>
    <lineage>
        <taxon>Bacteria</taxon>
        <taxon>Bacillati</taxon>
        <taxon>Bacillota</taxon>
        <taxon>Clostridia</taxon>
        <taxon>Eubacteriales</taxon>
        <taxon>Oscillospiraceae</taxon>
        <taxon>Hominilimicola</taxon>
    </lineage>
</organism>
<evidence type="ECO:0000256" key="5">
    <source>
        <dbReference type="PROSITE-ProRule" id="PRU10141"/>
    </source>
</evidence>
<dbReference type="PANTHER" id="PTHR24348">
    <property type="entry name" value="SERINE/THREONINE-PROTEIN KINASE UNC-51-RELATED"/>
    <property type="match status" value="1"/>
</dbReference>
<accession>A0AAE3J9D4</accession>
<dbReference type="PROSITE" id="PS00108">
    <property type="entry name" value="PROTEIN_KINASE_ST"/>
    <property type="match status" value="1"/>
</dbReference>
<dbReference type="GO" id="GO:0016020">
    <property type="term" value="C:membrane"/>
    <property type="evidence" value="ECO:0007669"/>
    <property type="project" value="TreeGrafter"/>
</dbReference>
<evidence type="ECO:0000256" key="3">
    <source>
        <dbReference type="ARBA" id="ARBA00022777"/>
    </source>
</evidence>
<feature type="domain" description="Protein kinase" evidence="6">
    <location>
        <begin position="16"/>
        <end position="300"/>
    </location>
</feature>
<evidence type="ECO:0000256" key="4">
    <source>
        <dbReference type="ARBA" id="ARBA00022840"/>
    </source>
</evidence>
<dbReference type="CDD" id="cd14014">
    <property type="entry name" value="STKc_PknB_like"/>
    <property type="match status" value="1"/>
</dbReference>
<evidence type="ECO:0000256" key="2">
    <source>
        <dbReference type="ARBA" id="ARBA00022741"/>
    </source>
</evidence>
<reference evidence="7 8" key="1">
    <citation type="submission" date="2021-10" db="EMBL/GenBank/DDBJ databases">
        <title>Anaerobic single-cell dispensing facilitates the cultivation of human gut bacteria.</title>
        <authorList>
            <person name="Afrizal A."/>
        </authorList>
    </citation>
    <scope>NUCLEOTIDE SEQUENCE [LARGE SCALE GENOMIC DNA]</scope>
    <source>
        <strain evidence="7 8">CLA-AA-H232</strain>
    </source>
</reference>
<dbReference type="PANTHER" id="PTHR24348:SF22">
    <property type="entry name" value="NON-SPECIFIC SERINE_THREONINE PROTEIN KINASE"/>
    <property type="match status" value="1"/>
</dbReference>
<evidence type="ECO:0000313" key="7">
    <source>
        <dbReference type="EMBL" id="MCC2209695.1"/>
    </source>
</evidence>
<gene>
    <name evidence="7" type="ORF">LKE05_02660</name>
</gene>
<dbReference type="GO" id="GO:0000407">
    <property type="term" value="C:phagophore assembly site"/>
    <property type="evidence" value="ECO:0007669"/>
    <property type="project" value="TreeGrafter"/>
</dbReference>
<sequence>MEESYYKKYEPIDGKWYIKELLGEGSYGKVFRIEREDISGKKSAALKAITIPQSKTEISTMRASLRDEQSVKEYYKDIAGKLLNEFNLMAKLKGNSNIVSYEDHNIEPHEDGIGYDILIRMELLTPLSEYFENGIDEKDVIRLGIDICKALEICQQYEIVHRDIKPENIFVSQSGSFKLGDFGVAKTMKSIETVMTKAGMYTYMAPELYKGEKSGASVDIYSLGMVMYQLLNYNREPFLPTPPERFTFEQKENALMRRMKGDGLPNPCQASEDLSKVILKACSFNPNERYKSPSEMYDALNRIQDKEKHIIEDTANSYDNYNLIENDEFDKNEETVGLFDYYLNSNTESTSNVQNNVVYDNVPEKSNITNNTNKSCKEIVSEICGTYKMRTFGKDKDELKKIKKVTKNHGENRKYDLNEISQNYRMKSLDDMDKF</sequence>
<dbReference type="InterPro" id="IPR017441">
    <property type="entry name" value="Protein_kinase_ATP_BS"/>
</dbReference>
<keyword evidence="8" id="KW-1185">Reference proteome</keyword>
<dbReference type="GO" id="GO:0005776">
    <property type="term" value="C:autophagosome"/>
    <property type="evidence" value="ECO:0007669"/>
    <property type="project" value="TreeGrafter"/>
</dbReference>
<dbReference type="SMART" id="SM00220">
    <property type="entry name" value="S_TKc"/>
    <property type="match status" value="1"/>
</dbReference>
<dbReference type="Gene3D" id="1.10.510.10">
    <property type="entry name" value="Transferase(Phosphotransferase) domain 1"/>
    <property type="match status" value="1"/>
</dbReference>
<name>A0AAE3J9D4_9FIRM</name>
<evidence type="ECO:0000259" key="6">
    <source>
        <dbReference type="PROSITE" id="PS50011"/>
    </source>
</evidence>